<accession>A0A3B1DZV0</accession>
<reference evidence="9" key="1">
    <citation type="submission" date="2018-06" db="EMBL/GenBank/DDBJ databases">
        <authorList>
            <person name="Zhirakovskaya E."/>
        </authorList>
    </citation>
    <scope>NUCLEOTIDE SEQUENCE</scope>
</reference>
<feature type="transmembrane region" description="Helical" evidence="7">
    <location>
        <begin position="472"/>
        <end position="491"/>
    </location>
</feature>
<dbReference type="PANTHER" id="PTHR42682">
    <property type="entry name" value="HYDROGENASE-4 COMPONENT F"/>
    <property type="match status" value="1"/>
</dbReference>
<feature type="transmembrane region" description="Helical" evidence="7">
    <location>
        <begin position="394"/>
        <end position="417"/>
    </location>
</feature>
<feature type="transmembrane region" description="Helical" evidence="7">
    <location>
        <begin position="429"/>
        <end position="451"/>
    </location>
</feature>
<keyword evidence="2" id="KW-1003">Cell membrane</keyword>
<sequence length="579" mass="64324">MIWLSIIFLPILIACAFLIPKWRTFLVVLAPWTALPALVMAIFVDPGKSVQIPWLLLGSQFGMDATAKVFLFFTALIWLIAGVYAVFYFSDKNKKIEFFIYYLFAMCGNIGFILAQDVISFYFFFTLMSFASYGMVVHYGTKPSYDAGKVYICLVIFGEVLIFFSLALAVHTTGNIYLLDLPAKIAISPMRDLIIGLALLGFGVKAGALPFHVWLPVSHPVAPVPAHAILSSAMIKAGLLGWLRILPLGEVALLQWGILVMSAGFLAAFYGVLIGLTQDHIKKVLAYSSISQMGMMTVAVGVGLTAPNLWPLCWAAIMVYATHHALAKGAIFLSIGVIETKITVSWLRYFKILGMLLPALAIMGASFSSGALAKTALKYVMDAAILHHQWPYSLKWLIGMTSVSTTFLMARVLWMAWPKKGNTTENTTVMTGIYLTWTVSIILAALLPIFLQAQNFIKIPGKETFYFLKWSSLWPLIVGGLIIWGALASRWKNPFFIQQGDVLIIYIKVLSLFKSMISAFVRSIPAKKEALKISIAKPCHRVTSRLKHIDHFAQDYATWRMFGAVFLTLFLIFFLLGVV</sequence>
<gene>
    <name evidence="9" type="ORF">MNBD_UNCLBAC01-1031</name>
</gene>
<feature type="transmembrane region" description="Helical" evidence="7">
    <location>
        <begin position="350"/>
        <end position="373"/>
    </location>
</feature>
<keyword evidence="3 7" id="KW-0812">Transmembrane</keyword>
<comment type="subcellular location">
    <subcellularLocation>
        <location evidence="1">Cell membrane</location>
        <topology evidence="1">Multi-pass membrane protein</topology>
    </subcellularLocation>
</comment>
<keyword evidence="5" id="KW-0560">Oxidoreductase</keyword>
<feature type="transmembrane region" description="Helical" evidence="7">
    <location>
        <begin position="65"/>
        <end position="87"/>
    </location>
</feature>
<feature type="transmembrane region" description="Helical" evidence="7">
    <location>
        <begin position="193"/>
        <end position="214"/>
    </location>
</feature>
<name>A0A3B1DZV0_9ZZZZ</name>
<dbReference type="PANTHER" id="PTHR42682:SF4">
    <property type="entry name" value="NADH-UBIQUINONE_PLASTOQUINONE"/>
    <property type="match status" value="1"/>
</dbReference>
<feature type="transmembrane region" description="Helical" evidence="7">
    <location>
        <begin position="285"/>
        <end position="305"/>
    </location>
</feature>
<feature type="transmembrane region" description="Helical" evidence="7">
    <location>
        <begin position="557"/>
        <end position="578"/>
    </location>
</feature>
<dbReference type="PRINTS" id="PR01434">
    <property type="entry name" value="NADHDHGNASE5"/>
</dbReference>
<dbReference type="AlphaFoldDB" id="A0A3B1DZV0"/>
<evidence type="ECO:0000256" key="7">
    <source>
        <dbReference type="SAM" id="Phobius"/>
    </source>
</evidence>
<feature type="transmembrane region" description="Helical" evidence="7">
    <location>
        <begin position="253"/>
        <end position="273"/>
    </location>
</feature>
<evidence type="ECO:0000256" key="2">
    <source>
        <dbReference type="ARBA" id="ARBA00022475"/>
    </source>
</evidence>
<dbReference type="Pfam" id="PF00361">
    <property type="entry name" value="Proton_antipo_M"/>
    <property type="match status" value="1"/>
</dbReference>
<dbReference type="InterPro" id="IPR001750">
    <property type="entry name" value="ND/Mrp_TM"/>
</dbReference>
<keyword evidence="6 7" id="KW-0472">Membrane</keyword>
<feature type="transmembrane region" description="Helical" evidence="7">
    <location>
        <begin position="26"/>
        <end position="44"/>
    </location>
</feature>
<evidence type="ECO:0000256" key="5">
    <source>
        <dbReference type="ARBA" id="ARBA00023002"/>
    </source>
</evidence>
<evidence type="ECO:0000256" key="1">
    <source>
        <dbReference type="ARBA" id="ARBA00004651"/>
    </source>
</evidence>
<evidence type="ECO:0000313" key="9">
    <source>
        <dbReference type="EMBL" id="VAX38195.1"/>
    </source>
</evidence>
<protein>
    <recommendedName>
        <fullName evidence="8">NADH:quinone oxidoreductase/Mrp antiporter transmembrane domain-containing protein</fullName>
    </recommendedName>
</protein>
<feature type="transmembrane region" description="Helical" evidence="7">
    <location>
        <begin position="312"/>
        <end position="338"/>
    </location>
</feature>
<feature type="transmembrane region" description="Helical" evidence="7">
    <location>
        <begin position="122"/>
        <end position="141"/>
    </location>
</feature>
<feature type="transmembrane region" description="Helical" evidence="7">
    <location>
        <begin position="99"/>
        <end position="115"/>
    </location>
</feature>
<proteinExistence type="predicted"/>
<evidence type="ECO:0000256" key="3">
    <source>
        <dbReference type="ARBA" id="ARBA00022692"/>
    </source>
</evidence>
<evidence type="ECO:0000259" key="8">
    <source>
        <dbReference type="Pfam" id="PF00361"/>
    </source>
</evidence>
<organism evidence="9">
    <name type="scientific">hydrothermal vent metagenome</name>
    <dbReference type="NCBI Taxonomy" id="652676"/>
    <lineage>
        <taxon>unclassified sequences</taxon>
        <taxon>metagenomes</taxon>
        <taxon>ecological metagenomes</taxon>
    </lineage>
</organism>
<evidence type="ECO:0000256" key="6">
    <source>
        <dbReference type="ARBA" id="ARBA00023136"/>
    </source>
</evidence>
<dbReference type="GO" id="GO:0005886">
    <property type="term" value="C:plasma membrane"/>
    <property type="evidence" value="ECO:0007669"/>
    <property type="project" value="UniProtKB-SubCell"/>
</dbReference>
<dbReference type="GO" id="GO:0016491">
    <property type="term" value="F:oxidoreductase activity"/>
    <property type="evidence" value="ECO:0007669"/>
    <property type="project" value="UniProtKB-KW"/>
</dbReference>
<feature type="transmembrane region" description="Helical" evidence="7">
    <location>
        <begin position="147"/>
        <end position="172"/>
    </location>
</feature>
<evidence type="ECO:0000256" key="4">
    <source>
        <dbReference type="ARBA" id="ARBA00022989"/>
    </source>
</evidence>
<feature type="transmembrane region" description="Helical" evidence="7">
    <location>
        <begin position="503"/>
        <end position="521"/>
    </location>
</feature>
<keyword evidence="4 7" id="KW-1133">Transmembrane helix</keyword>
<feature type="domain" description="NADH:quinone oxidoreductase/Mrp antiporter transmembrane" evidence="8">
    <location>
        <begin position="115"/>
        <end position="406"/>
    </location>
</feature>
<dbReference type="EMBL" id="UOGJ01000152">
    <property type="protein sequence ID" value="VAX38195.1"/>
    <property type="molecule type" value="Genomic_DNA"/>
</dbReference>
<dbReference type="InterPro" id="IPR052175">
    <property type="entry name" value="ComplexI-like_HydComp"/>
</dbReference>